<evidence type="ECO:0008006" key="4">
    <source>
        <dbReference type="Google" id="ProtNLM"/>
    </source>
</evidence>
<keyword evidence="3" id="KW-1185">Reference proteome</keyword>
<proteinExistence type="predicted"/>
<dbReference type="GeneID" id="54289826"/>
<organism evidence="2 3">
    <name type="scientific">Aaosphaeria arxii CBS 175.79</name>
    <dbReference type="NCBI Taxonomy" id="1450172"/>
    <lineage>
        <taxon>Eukaryota</taxon>
        <taxon>Fungi</taxon>
        <taxon>Dikarya</taxon>
        <taxon>Ascomycota</taxon>
        <taxon>Pezizomycotina</taxon>
        <taxon>Dothideomycetes</taxon>
        <taxon>Pleosporomycetidae</taxon>
        <taxon>Pleosporales</taxon>
        <taxon>Pleosporales incertae sedis</taxon>
        <taxon>Aaosphaeria</taxon>
    </lineage>
</organism>
<protein>
    <recommendedName>
        <fullName evidence="4">RING-type domain-containing protein</fullName>
    </recommendedName>
</protein>
<sequence length="156" mass="16866">MATIPLKPDDLLQVASTESTSSSSSALPAAKPKSTTPAERKQSNVPAEYLKYTVSAKYKFKGTAPLRTTVQSANPVSHDVRRHPIGEDCAICKQSTAFAPLSQLWWCKYSCGHNLHKACADAEFAKTKSSGKGKKCGACSHRVPRAQCDCQDAQEH</sequence>
<feature type="region of interest" description="Disordered" evidence="1">
    <location>
        <begin position="1"/>
        <end position="43"/>
    </location>
</feature>
<gene>
    <name evidence="2" type="ORF">BU24DRAFT_467196</name>
</gene>
<feature type="compositionally biased region" description="Low complexity" evidence="1">
    <location>
        <begin position="15"/>
        <end position="34"/>
    </location>
</feature>
<evidence type="ECO:0000256" key="1">
    <source>
        <dbReference type="SAM" id="MobiDB-lite"/>
    </source>
</evidence>
<evidence type="ECO:0000313" key="3">
    <source>
        <dbReference type="Proteomes" id="UP000799778"/>
    </source>
</evidence>
<dbReference type="OrthoDB" id="8062037at2759"/>
<reference evidence="2" key="1">
    <citation type="journal article" date="2020" name="Stud. Mycol.">
        <title>101 Dothideomycetes genomes: a test case for predicting lifestyles and emergence of pathogens.</title>
        <authorList>
            <person name="Haridas S."/>
            <person name="Albert R."/>
            <person name="Binder M."/>
            <person name="Bloem J."/>
            <person name="Labutti K."/>
            <person name="Salamov A."/>
            <person name="Andreopoulos B."/>
            <person name="Baker S."/>
            <person name="Barry K."/>
            <person name="Bills G."/>
            <person name="Bluhm B."/>
            <person name="Cannon C."/>
            <person name="Castanera R."/>
            <person name="Culley D."/>
            <person name="Daum C."/>
            <person name="Ezra D."/>
            <person name="Gonzalez J."/>
            <person name="Henrissat B."/>
            <person name="Kuo A."/>
            <person name="Liang C."/>
            <person name="Lipzen A."/>
            <person name="Lutzoni F."/>
            <person name="Magnuson J."/>
            <person name="Mondo S."/>
            <person name="Nolan M."/>
            <person name="Ohm R."/>
            <person name="Pangilinan J."/>
            <person name="Park H.-J."/>
            <person name="Ramirez L."/>
            <person name="Alfaro M."/>
            <person name="Sun H."/>
            <person name="Tritt A."/>
            <person name="Yoshinaga Y."/>
            <person name="Zwiers L.-H."/>
            <person name="Turgeon B."/>
            <person name="Goodwin S."/>
            <person name="Spatafora J."/>
            <person name="Crous P."/>
            <person name="Grigoriev I."/>
        </authorList>
    </citation>
    <scope>NUCLEOTIDE SEQUENCE</scope>
    <source>
        <strain evidence="2">CBS 175.79</strain>
    </source>
</reference>
<dbReference type="RefSeq" id="XP_033378919.1">
    <property type="nucleotide sequence ID" value="XM_033532429.1"/>
</dbReference>
<accession>A0A6A5XCD6</accession>
<name>A0A6A5XCD6_9PLEO</name>
<dbReference type="EMBL" id="ML978076">
    <property type="protein sequence ID" value="KAF2010580.1"/>
    <property type="molecule type" value="Genomic_DNA"/>
</dbReference>
<dbReference type="AlphaFoldDB" id="A0A6A5XCD6"/>
<evidence type="ECO:0000313" key="2">
    <source>
        <dbReference type="EMBL" id="KAF2010580.1"/>
    </source>
</evidence>
<dbReference type="Proteomes" id="UP000799778">
    <property type="component" value="Unassembled WGS sequence"/>
</dbReference>